<gene>
    <name evidence="7" type="ORF">AVDCRST_MAG40-36</name>
</gene>
<dbReference type="GO" id="GO:0098796">
    <property type="term" value="C:membrane protein complex"/>
    <property type="evidence" value="ECO:0007669"/>
    <property type="project" value="UniProtKB-ARBA"/>
</dbReference>
<dbReference type="PANTHER" id="PTHR24220:SF86">
    <property type="entry name" value="ABC TRANSPORTER ABCH.1"/>
    <property type="match status" value="1"/>
</dbReference>
<dbReference type="InterPro" id="IPR027417">
    <property type="entry name" value="P-loop_NTPase"/>
</dbReference>
<dbReference type="InterPro" id="IPR003439">
    <property type="entry name" value="ABC_transporter-like_ATP-bd"/>
</dbReference>
<dbReference type="InterPro" id="IPR017911">
    <property type="entry name" value="MacB-like_ATP-bd"/>
</dbReference>
<dbReference type="InterPro" id="IPR003593">
    <property type="entry name" value="AAA+_ATPase"/>
</dbReference>
<keyword evidence="1" id="KW-0813">Transport</keyword>
<dbReference type="InterPro" id="IPR017871">
    <property type="entry name" value="ABC_transporter-like_CS"/>
</dbReference>
<feature type="region of interest" description="Disordered" evidence="5">
    <location>
        <begin position="1"/>
        <end position="36"/>
    </location>
</feature>
<dbReference type="GO" id="GO:0022857">
    <property type="term" value="F:transmembrane transporter activity"/>
    <property type="evidence" value="ECO:0007669"/>
    <property type="project" value="TreeGrafter"/>
</dbReference>
<name>A0A6J4K517_9BACT</name>
<feature type="domain" description="ABC transporter" evidence="6">
    <location>
        <begin position="40"/>
        <end position="262"/>
    </location>
</feature>
<sequence>MTSDEDAPPGRATTASADPTARRGDAPPPRHSSLVTPPAVAVADLARSYPLGAETVRALRGVTFEIPDGGYVAIVGPSGCGKSTLLNLLGVIDRPTSGSVVVRGRDVSAMGDRESTRFRLLNVGFVFQRFYLMPMLSARENVELPMAEAGVGKGERAARARELLDYVGLGARERHRPSQLSGGEQQRVAIARALANRPAMLLADEPTGELDATTGADIIRLFERLNADGTTIVVVTHDETLAGATRRRIAMRDGAVVEDTGP</sequence>
<keyword evidence="3 7" id="KW-0067">ATP-binding</keyword>
<dbReference type="Pfam" id="PF00005">
    <property type="entry name" value="ABC_tran"/>
    <property type="match status" value="1"/>
</dbReference>
<accession>A0A6J4K517</accession>
<dbReference type="PROSITE" id="PS00211">
    <property type="entry name" value="ABC_TRANSPORTER_1"/>
    <property type="match status" value="1"/>
</dbReference>
<evidence type="ECO:0000256" key="4">
    <source>
        <dbReference type="ARBA" id="ARBA00038388"/>
    </source>
</evidence>
<dbReference type="AlphaFoldDB" id="A0A6J4K517"/>
<dbReference type="PROSITE" id="PS50893">
    <property type="entry name" value="ABC_TRANSPORTER_2"/>
    <property type="match status" value="1"/>
</dbReference>
<evidence type="ECO:0000313" key="7">
    <source>
        <dbReference type="EMBL" id="CAA9295831.1"/>
    </source>
</evidence>
<dbReference type="GO" id="GO:0005524">
    <property type="term" value="F:ATP binding"/>
    <property type="evidence" value="ECO:0007669"/>
    <property type="project" value="UniProtKB-KW"/>
</dbReference>
<dbReference type="SMART" id="SM00382">
    <property type="entry name" value="AAA"/>
    <property type="match status" value="1"/>
</dbReference>
<dbReference type="InterPro" id="IPR015854">
    <property type="entry name" value="ABC_transpr_LolD-like"/>
</dbReference>
<dbReference type="PANTHER" id="PTHR24220">
    <property type="entry name" value="IMPORT ATP-BINDING PROTEIN"/>
    <property type="match status" value="1"/>
</dbReference>
<dbReference type="SUPFAM" id="SSF52540">
    <property type="entry name" value="P-loop containing nucleoside triphosphate hydrolases"/>
    <property type="match status" value="1"/>
</dbReference>
<proteinExistence type="inferred from homology"/>
<keyword evidence="2" id="KW-0547">Nucleotide-binding</keyword>
<dbReference type="EMBL" id="CADCTX010000008">
    <property type="protein sequence ID" value="CAA9295831.1"/>
    <property type="molecule type" value="Genomic_DNA"/>
</dbReference>
<organism evidence="7">
    <name type="scientific">uncultured Gemmatimonadaceae bacterium</name>
    <dbReference type="NCBI Taxonomy" id="246130"/>
    <lineage>
        <taxon>Bacteria</taxon>
        <taxon>Pseudomonadati</taxon>
        <taxon>Gemmatimonadota</taxon>
        <taxon>Gemmatimonadia</taxon>
        <taxon>Gemmatimonadales</taxon>
        <taxon>Gemmatimonadaceae</taxon>
        <taxon>environmental samples</taxon>
    </lineage>
</organism>
<dbReference type="Gene3D" id="3.40.50.300">
    <property type="entry name" value="P-loop containing nucleotide triphosphate hydrolases"/>
    <property type="match status" value="1"/>
</dbReference>
<dbReference type="GO" id="GO:0005886">
    <property type="term" value="C:plasma membrane"/>
    <property type="evidence" value="ECO:0007669"/>
    <property type="project" value="TreeGrafter"/>
</dbReference>
<evidence type="ECO:0000256" key="1">
    <source>
        <dbReference type="ARBA" id="ARBA00022448"/>
    </source>
</evidence>
<dbReference type="FunFam" id="3.40.50.300:FF:000032">
    <property type="entry name" value="Export ABC transporter ATP-binding protein"/>
    <property type="match status" value="1"/>
</dbReference>
<dbReference type="CDD" id="cd03255">
    <property type="entry name" value="ABC_MJ0796_LolCDE_FtsE"/>
    <property type="match status" value="1"/>
</dbReference>
<reference evidence="7" key="1">
    <citation type="submission" date="2020-02" db="EMBL/GenBank/DDBJ databases">
        <authorList>
            <person name="Meier V. D."/>
        </authorList>
    </citation>
    <scope>NUCLEOTIDE SEQUENCE</scope>
    <source>
        <strain evidence="7">AVDCRST_MAG40</strain>
    </source>
</reference>
<comment type="similarity">
    <text evidence="4">Belongs to the ABC transporter superfamily. Macrolide exporter (TC 3.A.1.122) family.</text>
</comment>
<evidence type="ECO:0000259" key="6">
    <source>
        <dbReference type="PROSITE" id="PS50893"/>
    </source>
</evidence>
<evidence type="ECO:0000256" key="5">
    <source>
        <dbReference type="SAM" id="MobiDB-lite"/>
    </source>
</evidence>
<evidence type="ECO:0000256" key="3">
    <source>
        <dbReference type="ARBA" id="ARBA00022840"/>
    </source>
</evidence>
<protein>
    <submittedName>
        <fullName evidence="7">ABC transporter, ATP-binding protein</fullName>
    </submittedName>
</protein>
<evidence type="ECO:0000256" key="2">
    <source>
        <dbReference type="ARBA" id="ARBA00022741"/>
    </source>
</evidence>
<dbReference type="GO" id="GO:0016887">
    <property type="term" value="F:ATP hydrolysis activity"/>
    <property type="evidence" value="ECO:0007669"/>
    <property type="project" value="InterPro"/>
</dbReference>